<gene>
    <name evidence="3" type="ORF">KQI88_10675</name>
</gene>
<dbReference type="InterPro" id="IPR048254">
    <property type="entry name" value="CDP_ALCOHOL_P_TRANSF_CS"/>
</dbReference>
<keyword evidence="2" id="KW-0472">Membrane</keyword>
<comment type="caution">
    <text evidence="3">The sequence shown here is derived from an EMBL/GenBank/DDBJ whole genome shotgun (WGS) entry which is preliminary data.</text>
</comment>
<feature type="transmembrane region" description="Helical" evidence="2">
    <location>
        <begin position="127"/>
        <end position="154"/>
    </location>
</feature>
<keyword evidence="4" id="KW-1185">Reference proteome</keyword>
<dbReference type="PROSITE" id="PS00379">
    <property type="entry name" value="CDP_ALCOHOL_P_TRANSF"/>
    <property type="match status" value="1"/>
</dbReference>
<keyword evidence="2" id="KW-0812">Transmembrane</keyword>
<dbReference type="EMBL" id="JAHLQK010000004">
    <property type="protein sequence ID" value="MBU5676882.1"/>
    <property type="molecule type" value="Genomic_DNA"/>
</dbReference>
<evidence type="ECO:0000313" key="3">
    <source>
        <dbReference type="EMBL" id="MBU5676882.1"/>
    </source>
</evidence>
<dbReference type="RefSeq" id="WP_216417188.1">
    <property type="nucleotide sequence ID" value="NZ_JAHLQK010000004.1"/>
</dbReference>
<accession>A0ABS6G324</accession>
<proteinExistence type="inferred from homology"/>
<feature type="transmembrane region" description="Helical" evidence="2">
    <location>
        <begin position="12"/>
        <end position="42"/>
    </location>
</feature>
<name>A0ABS6G324_9FIRM</name>
<dbReference type="InterPro" id="IPR000462">
    <property type="entry name" value="CDP-OH_P_trans"/>
</dbReference>
<keyword evidence="1" id="KW-0808">Transferase</keyword>
<organism evidence="3 4">
    <name type="scientific">Alkaliphilus flagellatus</name>
    <dbReference type="NCBI Taxonomy" id="2841507"/>
    <lineage>
        <taxon>Bacteria</taxon>
        <taxon>Bacillati</taxon>
        <taxon>Bacillota</taxon>
        <taxon>Clostridia</taxon>
        <taxon>Peptostreptococcales</taxon>
        <taxon>Natronincolaceae</taxon>
        <taxon>Alkaliphilus</taxon>
    </lineage>
</organism>
<feature type="transmembrane region" description="Helical" evidence="2">
    <location>
        <begin position="86"/>
        <end position="106"/>
    </location>
</feature>
<keyword evidence="2" id="KW-1133">Transmembrane helix</keyword>
<evidence type="ECO:0000313" key="4">
    <source>
        <dbReference type="Proteomes" id="UP000779508"/>
    </source>
</evidence>
<dbReference type="Proteomes" id="UP000779508">
    <property type="component" value="Unassembled WGS sequence"/>
</dbReference>
<evidence type="ECO:0000256" key="2">
    <source>
        <dbReference type="SAM" id="Phobius"/>
    </source>
</evidence>
<protein>
    <submittedName>
        <fullName evidence="3">CDP-alcohol phosphatidyltransferase family protein</fullName>
    </submittedName>
</protein>
<dbReference type="Pfam" id="PF01066">
    <property type="entry name" value="CDP-OH_P_transf"/>
    <property type="match status" value="1"/>
</dbReference>
<sequence length="177" mass="19724">MKSIANYISIARIAFVLILVLIKPLSITFFIIYFICGISDILDGFIARKTNTASKLGEKLDSVADLIMILVLIPKLYPIINPTVKILMWIIIIGVIRGISVIVVFLKYKTFGMLHTYANKITGFMLFVFPVVFCIFPSEVVIHGMCIIASISAVEELVINLSSNEFQANKKSIFKTG</sequence>
<comment type="similarity">
    <text evidence="1">Belongs to the CDP-alcohol phosphatidyltransferase class-I family.</text>
</comment>
<evidence type="ECO:0000256" key="1">
    <source>
        <dbReference type="RuleBase" id="RU003750"/>
    </source>
</evidence>
<reference evidence="3 4" key="1">
    <citation type="submission" date="2021-06" db="EMBL/GenBank/DDBJ databases">
        <authorList>
            <person name="Sun Q."/>
            <person name="Li D."/>
        </authorList>
    </citation>
    <scope>NUCLEOTIDE SEQUENCE [LARGE SCALE GENOMIC DNA]</scope>
    <source>
        <strain evidence="3 4">MSJ-5</strain>
    </source>
</reference>